<evidence type="ECO:0000256" key="1">
    <source>
        <dbReference type="SAM" id="MobiDB-lite"/>
    </source>
</evidence>
<comment type="caution">
    <text evidence="2">The sequence shown here is derived from an EMBL/GenBank/DDBJ whole genome shotgun (WGS) entry which is preliminary data.</text>
</comment>
<evidence type="ECO:0000313" key="3">
    <source>
        <dbReference type="Proteomes" id="UP001177140"/>
    </source>
</evidence>
<name>A0AA41V0C3_PAPNU</name>
<dbReference type="AlphaFoldDB" id="A0AA41V0C3"/>
<gene>
    <name evidence="2" type="ORF">MKW94_012336</name>
</gene>
<accession>A0AA41V0C3</accession>
<dbReference type="Proteomes" id="UP001177140">
    <property type="component" value="Unassembled WGS sequence"/>
</dbReference>
<evidence type="ECO:0008006" key="4">
    <source>
        <dbReference type="Google" id="ProtNLM"/>
    </source>
</evidence>
<sequence>MSKGMQVRVPSSPKESDGGAGSNGGQSVASNSPRVSQCLCSPTTHTGSFRCRYHRSLSSTWRMKRSNSMPANSAATTSISSKAVEST</sequence>
<dbReference type="PANTHER" id="PTHR33132">
    <property type="entry name" value="OSJNBB0118P14.9 PROTEIN"/>
    <property type="match status" value="1"/>
</dbReference>
<protein>
    <recommendedName>
        <fullName evidence="4">Serine-rich protein</fullName>
    </recommendedName>
</protein>
<dbReference type="PANTHER" id="PTHR33132:SF142">
    <property type="entry name" value="SERINE-RICH PROTEIN-LIKE PROTEIN"/>
    <property type="match status" value="1"/>
</dbReference>
<feature type="compositionally biased region" description="Polar residues" evidence="1">
    <location>
        <begin position="25"/>
        <end position="47"/>
    </location>
</feature>
<keyword evidence="3" id="KW-1185">Reference proteome</keyword>
<feature type="region of interest" description="Disordered" evidence="1">
    <location>
        <begin position="1"/>
        <end position="48"/>
    </location>
</feature>
<evidence type="ECO:0000313" key="2">
    <source>
        <dbReference type="EMBL" id="MCL7026121.1"/>
    </source>
</evidence>
<proteinExistence type="predicted"/>
<organism evidence="2 3">
    <name type="scientific">Papaver nudicaule</name>
    <name type="common">Iceland poppy</name>
    <dbReference type="NCBI Taxonomy" id="74823"/>
    <lineage>
        <taxon>Eukaryota</taxon>
        <taxon>Viridiplantae</taxon>
        <taxon>Streptophyta</taxon>
        <taxon>Embryophyta</taxon>
        <taxon>Tracheophyta</taxon>
        <taxon>Spermatophyta</taxon>
        <taxon>Magnoliopsida</taxon>
        <taxon>Ranunculales</taxon>
        <taxon>Papaveraceae</taxon>
        <taxon>Papaveroideae</taxon>
        <taxon>Papaver</taxon>
    </lineage>
</organism>
<dbReference type="EMBL" id="JAJJMA010052933">
    <property type="protein sequence ID" value="MCL7026121.1"/>
    <property type="molecule type" value="Genomic_DNA"/>
</dbReference>
<feature type="region of interest" description="Disordered" evidence="1">
    <location>
        <begin position="62"/>
        <end position="87"/>
    </location>
</feature>
<reference evidence="2" key="1">
    <citation type="submission" date="2022-03" db="EMBL/GenBank/DDBJ databases">
        <title>A functionally conserved STORR gene fusion in Papaver species that diverged 16.8 million years ago.</title>
        <authorList>
            <person name="Catania T."/>
        </authorList>
    </citation>
    <scope>NUCLEOTIDE SEQUENCE</scope>
    <source>
        <strain evidence="2">S-191538</strain>
    </source>
</reference>